<accession>A0A392Q549</accession>
<proteinExistence type="predicted"/>
<dbReference type="EMBL" id="LXQA010112998">
    <property type="protein sequence ID" value="MCI19042.1"/>
    <property type="molecule type" value="Genomic_DNA"/>
</dbReference>
<comment type="caution">
    <text evidence="1">The sequence shown here is derived from an EMBL/GenBank/DDBJ whole genome shotgun (WGS) entry which is preliminary data.</text>
</comment>
<reference evidence="1 2" key="1">
    <citation type="journal article" date="2018" name="Front. Plant Sci.">
        <title>Red Clover (Trifolium pratense) and Zigzag Clover (T. medium) - A Picture of Genomic Similarities and Differences.</title>
        <authorList>
            <person name="Dluhosova J."/>
            <person name="Istvanek J."/>
            <person name="Nedelnik J."/>
            <person name="Repkova J."/>
        </authorList>
    </citation>
    <scope>NUCLEOTIDE SEQUENCE [LARGE SCALE GENOMIC DNA]</scope>
    <source>
        <strain evidence="2">cv. 10/8</strain>
        <tissue evidence="1">Leaf</tissue>
    </source>
</reference>
<dbReference type="Proteomes" id="UP000265520">
    <property type="component" value="Unassembled WGS sequence"/>
</dbReference>
<sequence length="29" mass="3195">MVGISPDRDGNSLRAFLLHASVKAIHLFE</sequence>
<organism evidence="1 2">
    <name type="scientific">Trifolium medium</name>
    <dbReference type="NCBI Taxonomy" id="97028"/>
    <lineage>
        <taxon>Eukaryota</taxon>
        <taxon>Viridiplantae</taxon>
        <taxon>Streptophyta</taxon>
        <taxon>Embryophyta</taxon>
        <taxon>Tracheophyta</taxon>
        <taxon>Spermatophyta</taxon>
        <taxon>Magnoliopsida</taxon>
        <taxon>eudicotyledons</taxon>
        <taxon>Gunneridae</taxon>
        <taxon>Pentapetalae</taxon>
        <taxon>rosids</taxon>
        <taxon>fabids</taxon>
        <taxon>Fabales</taxon>
        <taxon>Fabaceae</taxon>
        <taxon>Papilionoideae</taxon>
        <taxon>50 kb inversion clade</taxon>
        <taxon>NPAAA clade</taxon>
        <taxon>Hologalegina</taxon>
        <taxon>IRL clade</taxon>
        <taxon>Trifolieae</taxon>
        <taxon>Trifolium</taxon>
    </lineage>
</organism>
<evidence type="ECO:0000313" key="1">
    <source>
        <dbReference type="EMBL" id="MCI19042.1"/>
    </source>
</evidence>
<evidence type="ECO:0000313" key="2">
    <source>
        <dbReference type="Proteomes" id="UP000265520"/>
    </source>
</evidence>
<keyword evidence="2" id="KW-1185">Reference proteome</keyword>
<protein>
    <submittedName>
        <fullName evidence="1">Uncharacterized protein</fullName>
    </submittedName>
</protein>
<dbReference type="AlphaFoldDB" id="A0A392Q549"/>
<name>A0A392Q549_9FABA</name>
<feature type="non-terminal residue" evidence="1">
    <location>
        <position position="29"/>
    </location>
</feature>